<name>Q98MT5_RHILO</name>
<evidence type="ECO:0000313" key="2">
    <source>
        <dbReference type="EMBL" id="BAB48028.1"/>
    </source>
</evidence>
<gene>
    <name evidence="2" type="ordered locus">mll0446</name>
</gene>
<dbReference type="AlphaFoldDB" id="Q98MT5"/>
<reference evidence="2 3" key="1">
    <citation type="journal article" date="2000" name="DNA Res.">
        <title>Complete genome structure of the nitrogen-fixing symbiotic bacterium Mesorhizobium loti.</title>
        <authorList>
            <person name="Kaneko T."/>
            <person name="Nakamura Y."/>
            <person name="Sato S."/>
            <person name="Asamizu E."/>
            <person name="Kato T."/>
            <person name="Sasamoto S."/>
            <person name="Watanabe A."/>
            <person name="Idesawa K."/>
            <person name="Ishikawa A."/>
            <person name="Kawashima K."/>
            <person name="Kimura T."/>
            <person name="Kishida Y."/>
            <person name="Kiyokawa C."/>
            <person name="Kohara M."/>
            <person name="Matsumoto M."/>
            <person name="Matsuno A."/>
            <person name="Mochizuki Y."/>
            <person name="Nakayama S."/>
            <person name="Nakazaki N."/>
            <person name="Shimpo S."/>
            <person name="Sugimoto M."/>
            <person name="Takeuchi C."/>
            <person name="Yamada M."/>
            <person name="Tabata S."/>
        </authorList>
    </citation>
    <scope>NUCLEOTIDE SEQUENCE [LARGE SCALE GENOMIC DNA]</scope>
    <source>
        <strain evidence="3">LMG 29417 / CECT 9101 / MAFF 303099</strain>
    </source>
</reference>
<sequence>MAQLVPVDTDPFATTPAAAAPVAVPAQASPALVPVDHDPFAGTNQPPGVPVYVPPGVKGYDPQTGEVAPGQYTTGNDLGLAFTSSVLNGVPIVGPYLKQGAESLGAKVNSALSGKSEADVRYASDQATNRAVNDNPYTAGSGNIVGAVAGTLPAVVAAPELFGAGEAGLGMRSVVSALTGGTINAADSGVRSGGDPAAMERRGLIGAGFGLIAPGGGTLIGKGIGSAVDYLTRPGASELGNFSRATLAKITGAMNADGLTPQAVQQRLTRLGPDAMLADAGPNLQQTAAGLVAKPGEARGIIQDAIAQRDAGANQRIRSTLDSELGPAPVPSQINAGITANQAALSPEYRVALQNAGPVDTLPIARYLDQDIQTLRGEPQRVLQRVRAMLDHVPTPQEIAQARALGQPPPGNSLVTDAGELLNARHAVDDMLQTTQGSNALNALSTARQAIDDELRASVPGIKEVDAKYSELARQRDAVQRGQTVLSSGRESPRPAELAQEVQQGAQPQGMQVGPSAVPVRLREGARAEIERIVGTNLNDRVALQGLIKGQGDWNPQRLATLFGQDKAQRLLDVLDAERTFANTSNFVTKNSATAARLQAVKSLDGGDVPGLGMVDSYKAGGLLGLGRAGALKGLGPVVEAIRSKGANAANSALARGLVSGDHDAVVKALIAASPVPIPTKAISKVAEALLLGSGSAAMRP</sequence>
<dbReference type="RefSeq" id="WP_010909384.1">
    <property type="nucleotide sequence ID" value="NC_002678.2"/>
</dbReference>
<feature type="region of interest" description="Disordered" evidence="1">
    <location>
        <begin position="480"/>
        <end position="515"/>
    </location>
</feature>
<organism evidence="2 3">
    <name type="scientific">Mesorhizobium japonicum (strain LMG 29417 / CECT 9101 / MAFF 303099)</name>
    <name type="common">Mesorhizobium loti (strain MAFF 303099)</name>
    <dbReference type="NCBI Taxonomy" id="266835"/>
    <lineage>
        <taxon>Bacteria</taxon>
        <taxon>Pseudomonadati</taxon>
        <taxon>Pseudomonadota</taxon>
        <taxon>Alphaproteobacteria</taxon>
        <taxon>Hyphomicrobiales</taxon>
        <taxon>Phyllobacteriaceae</taxon>
        <taxon>Mesorhizobium</taxon>
    </lineage>
</organism>
<proteinExistence type="predicted"/>
<dbReference type="KEGG" id="mlo:mll0446"/>
<dbReference type="Proteomes" id="UP000000552">
    <property type="component" value="Chromosome"/>
</dbReference>
<feature type="compositionally biased region" description="Polar residues" evidence="1">
    <location>
        <begin position="501"/>
        <end position="510"/>
    </location>
</feature>
<evidence type="ECO:0000256" key="1">
    <source>
        <dbReference type="SAM" id="MobiDB-lite"/>
    </source>
</evidence>
<protein>
    <submittedName>
        <fullName evidence="2">Mll0446 protein</fullName>
    </submittedName>
</protein>
<feature type="compositionally biased region" description="Polar residues" evidence="1">
    <location>
        <begin position="481"/>
        <end position="490"/>
    </location>
</feature>
<accession>Q98MT5</accession>
<dbReference type="EMBL" id="BA000012">
    <property type="protein sequence ID" value="BAB48028.1"/>
    <property type="molecule type" value="Genomic_DNA"/>
</dbReference>
<dbReference type="HOGENOM" id="CLU_403706_0_0_5"/>
<evidence type="ECO:0000313" key="3">
    <source>
        <dbReference type="Proteomes" id="UP000000552"/>
    </source>
</evidence>
<dbReference type="eggNOG" id="ENOG502Z7K4">
    <property type="taxonomic scope" value="Bacteria"/>
</dbReference>